<keyword evidence="3" id="KW-1185">Reference proteome</keyword>
<feature type="region of interest" description="Disordered" evidence="1">
    <location>
        <begin position="1"/>
        <end position="42"/>
    </location>
</feature>
<dbReference type="EMBL" id="JBBPBK010000006">
    <property type="protein sequence ID" value="KAK9283612.1"/>
    <property type="molecule type" value="Genomic_DNA"/>
</dbReference>
<proteinExistence type="predicted"/>
<gene>
    <name evidence="2" type="ORF">L1049_011862</name>
</gene>
<evidence type="ECO:0000313" key="2">
    <source>
        <dbReference type="EMBL" id="KAK9283612.1"/>
    </source>
</evidence>
<dbReference type="AlphaFoldDB" id="A0AAP0WYD8"/>
<evidence type="ECO:0000256" key="1">
    <source>
        <dbReference type="SAM" id="MobiDB-lite"/>
    </source>
</evidence>
<protein>
    <submittedName>
        <fullName evidence="2">Uncharacterized protein</fullName>
    </submittedName>
</protein>
<reference evidence="2 3" key="1">
    <citation type="journal article" date="2024" name="Plant J.">
        <title>Genome sequences and population genomics reveal climatic adaptation and genomic divergence between two closely related sweetgum species.</title>
        <authorList>
            <person name="Xu W.Q."/>
            <person name="Ren C.Q."/>
            <person name="Zhang X.Y."/>
            <person name="Comes H.P."/>
            <person name="Liu X.H."/>
            <person name="Li Y.G."/>
            <person name="Kettle C.J."/>
            <person name="Jalonen R."/>
            <person name="Gaisberger H."/>
            <person name="Ma Y.Z."/>
            <person name="Qiu Y.X."/>
        </authorList>
    </citation>
    <scope>NUCLEOTIDE SEQUENCE [LARGE SCALE GENOMIC DNA]</scope>
    <source>
        <strain evidence="2">Hangzhou</strain>
    </source>
</reference>
<organism evidence="2 3">
    <name type="scientific">Liquidambar formosana</name>
    <name type="common">Formosan gum</name>
    <dbReference type="NCBI Taxonomy" id="63359"/>
    <lineage>
        <taxon>Eukaryota</taxon>
        <taxon>Viridiplantae</taxon>
        <taxon>Streptophyta</taxon>
        <taxon>Embryophyta</taxon>
        <taxon>Tracheophyta</taxon>
        <taxon>Spermatophyta</taxon>
        <taxon>Magnoliopsida</taxon>
        <taxon>eudicotyledons</taxon>
        <taxon>Gunneridae</taxon>
        <taxon>Pentapetalae</taxon>
        <taxon>Saxifragales</taxon>
        <taxon>Altingiaceae</taxon>
        <taxon>Liquidambar</taxon>
    </lineage>
</organism>
<comment type="caution">
    <text evidence="2">The sequence shown here is derived from an EMBL/GenBank/DDBJ whole genome shotgun (WGS) entry which is preliminary data.</text>
</comment>
<name>A0AAP0WYD8_LIQFO</name>
<feature type="compositionally biased region" description="Polar residues" evidence="1">
    <location>
        <begin position="20"/>
        <end position="41"/>
    </location>
</feature>
<evidence type="ECO:0000313" key="3">
    <source>
        <dbReference type="Proteomes" id="UP001415857"/>
    </source>
</evidence>
<accession>A0AAP0WYD8</accession>
<sequence>MVREESGLRFSFPPKHAPRQINQVHSQLGSDDNLSRGTPSAQCDDVGTKEGLEAPFLEVVDVAQCSKGSARSSGEEIQREDEAGKNVDLVSDSLSGDGFIDSLISVVPDSYCNQSLVLIDKGRMSSKLGGHSCGLDMSKGDFFVDMFGDEEVERVCNSRDFRPSKSKKGKVEGRIKRNKATKARRGRRNILKEKLKRKDVPPKDLMDLHGSRISVPNSGIVNRNRILLEQANNTWELCQKIGIRCLGNEEEVIDRLIELGSRDWVQFEKYQEEV</sequence>
<dbReference type="Proteomes" id="UP001415857">
    <property type="component" value="Unassembled WGS sequence"/>
</dbReference>